<dbReference type="Gene3D" id="1.20.120.350">
    <property type="entry name" value="Voltage-gated potassium channels. Chain C"/>
    <property type="match status" value="1"/>
</dbReference>
<sequence length="309" mass="34770">MNHEHLKPAAEGLRTRVFQIIFESDTPLAKGFDIVLIGVILTSVLVVMLESIPSLRDDYGAWFIRLEWGFTLLFTFELAVRLYCLERPWQYLKSFYGIIDLVAILPTWLALLVPGSQSLVVVRLLRTLRIFRVLRLMEFVGEGRLLIGALLRSSHQIFLFLFTVFMLVTIFASLVYLIEPEEAGFTSIPTAIYWAVVTLTTVGYGDITPVTPLGQAISVLVMLIGYSIIAVPTGVFSAEVIRSIRADRYSEEACPGCGHDRHERSARYCLKCGTWLDETTPDPRLADKTREDGKTTPRADDEDDAPPDH</sequence>
<feature type="region of interest" description="Disordered" evidence="12">
    <location>
        <begin position="277"/>
        <end position="309"/>
    </location>
</feature>
<keyword evidence="5" id="KW-0631">Potassium channel</keyword>
<dbReference type="PANTHER" id="PTHR11537">
    <property type="entry name" value="VOLTAGE-GATED POTASSIUM CHANNEL"/>
    <property type="match status" value="1"/>
</dbReference>
<evidence type="ECO:0000256" key="8">
    <source>
        <dbReference type="ARBA" id="ARBA00022989"/>
    </source>
</evidence>
<gene>
    <name evidence="15" type="ORF">FHR94_001978</name>
</gene>
<evidence type="ECO:0000256" key="2">
    <source>
        <dbReference type="ARBA" id="ARBA00022448"/>
    </source>
</evidence>
<evidence type="ECO:0000256" key="4">
    <source>
        <dbReference type="ARBA" id="ARBA00022692"/>
    </source>
</evidence>
<dbReference type="InterPro" id="IPR028325">
    <property type="entry name" value="VG_K_chnl"/>
</dbReference>
<organism evidence="15 16">
    <name type="scientific">Halomonas cerina</name>
    <dbReference type="NCBI Taxonomy" id="447424"/>
    <lineage>
        <taxon>Bacteria</taxon>
        <taxon>Pseudomonadati</taxon>
        <taxon>Pseudomonadota</taxon>
        <taxon>Gammaproteobacteria</taxon>
        <taxon>Oceanospirillales</taxon>
        <taxon>Halomonadaceae</taxon>
        <taxon>Halomonas</taxon>
    </lineage>
</organism>
<reference evidence="15 16" key="1">
    <citation type="submission" date="2020-08" db="EMBL/GenBank/DDBJ databases">
        <title>Genomic Encyclopedia of Type Strains, Phase III (KMG-III): the genomes of soil and plant-associated and newly described type strains.</title>
        <authorList>
            <person name="Whitman W."/>
        </authorList>
    </citation>
    <scope>NUCLEOTIDE SEQUENCE [LARGE SCALE GENOMIC DNA]</scope>
    <source>
        <strain evidence="15 16">CECT 7282</strain>
    </source>
</reference>
<dbReference type="InterPro" id="IPR027359">
    <property type="entry name" value="Volt_channel_dom_sf"/>
</dbReference>
<proteinExistence type="predicted"/>
<keyword evidence="3" id="KW-0633">Potassium transport</keyword>
<dbReference type="Gene3D" id="1.10.287.70">
    <property type="match status" value="1"/>
</dbReference>
<dbReference type="SUPFAM" id="SSF81324">
    <property type="entry name" value="Voltage-gated potassium channels"/>
    <property type="match status" value="1"/>
</dbReference>
<feature type="compositionally biased region" description="Basic and acidic residues" evidence="12">
    <location>
        <begin position="284"/>
        <end position="299"/>
    </location>
</feature>
<dbReference type="GO" id="GO:0005249">
    <property type="term" value="F:voltage-gated potassium channel activity"/>
    <property type="evidence" value="ECO:0007669"/>
    <property type="project" value="InterPro"/>
</dbReference>
<protein>
    <submittedName>
        <fullName evidence="15">Voltage-gated potassium channel</fullName>
    </submittedName>
</protein>
<evidence type="ECO:0000313" key="15">
    <source>
        <dbReference type="EMBL" id="MBB3190744.1"/>
    </source>
</evidence>
<evidence type="ECO:0000256" key="3">
    <source>
        <dbReference type="ARBA" id="ARBA00022538"/>
    </source>
</evidence>
<feature type="compositionally biased region" description="Acidic residues" evidence="12">
    <location>
        <begin position="300"/>
        <end position="309"/>
    </location>
</feature>
<keyword evidence="2" id="KW-0813">Transport</keyword>
<evidence type="ECO:0000256" key="11">
    <source>
        <dbReference type="ARBA" id="ARBA00023303"/>
    </source>
</evidence>
<comment type="subcellular location">
    <subcellularLocation>
        <location evidence="1">Membrane</location>
        <topology evidence="1">Multi-pass membrane protein</topology>
    </subcellularLocation>
</comment>
<evidence type="ECO:0000256" key="6">
    <source>
        <dbReference type="ARBA" id="ARBA00022882"/>
    </source>
</evidence>
<dbReference type="GO" id="GO:0008076">
    <property type="term" value="C:voltage-gated potassium channel complex"/>
    <property type="evidence" value="ECO:0007669"/>
    <property type="project" value="InterPro"/>
</dbReference>
<evidence type="ECO:0000256" key="1">
    <source>
        <dbReference type="ARBA" id="ARBA00004141"/>
    </source>
</evidence>
<evidence type="ECO:0000256" key="10">
    <source>
        <dbReference type="ARBA" id="ARBA00023136"/>
    </source>
</evidence>
<feature type="transmembrane region" description="Helical" evidence="13">
    <location>
        <begin position="32"/>
        <end position="50"/>
    </location>
</feature>
<keyword evidence="4 13" id="KW-0812">Transmembrane</keyword>
<dbReference type="InterPro" id="IPR005821">
    <property type="entry name" value="Ion_trans_dom"/>
</dbReference>
<feature type="transmembrane region" description="Helical" evidence="13">
    <location>
        <begin position="185"/>
        <end position="204"/>
    </location>
</feature>
<feature type="transmembrane region" description="Helical" evidence="13">
    <location>
        <begin position="62"/>
        <end position="83"/>
    </location>
</feature>
<feature type="transmembrane region" description="Helical" evidence="13">
    <location>
        <begin position="157"/>
        <end position="178"/>
    </location>
</feature>
<feature type="transmembrane region" description="Helical" evidence="13">
    <location>
        <begin position="95"/>
        <end position="113"/>
    </location>
</feature>
<evidence type="ECO:0000256" key="5">
    <source>
        <dbReference type="ARBA" id="ARBA00022826"/>
    </source>
</evidence>
<keyword evidence="11 15" id="KW-0407">Ion channel</keyword>
<evidence type="ECO:0000256" key="12">
    <source>
        <dbReference type="SAM" id="MobiDB-lite"/>
    </source>
</evidence>
<dbReference type="AlphaFoldDB" id="A0A839VDK7"/>
<dbReference type="Pfam" id="PF00520">
    <property type="entry name" value="Ion_trans"/>
    <property type="match status" value="1"/>
</dbReference>
<keyword evidence="16" id="KW-1185">Reference proteome</keyword>
<accession>A0A839VDK7</accession>
<dbReference type="EMBL" id="JACHXP010000008">
    <property type="protein sequence ID" value="MBB3190744.1"/>
    <property type="molecule type" value="Genomic_DNA"/>
</dbReference>
<evidence type="ECO:0000313" key="16">
    <source>
        <dbReference type="Proteomes" id="UP000547614"/>
    </source>
</evidence>
<evidence type="ECO:0000256" key="13">
    <source>
        <dbReference type="SAM" id="Phobius"/>
    </source>
</evidence>
<keyword evidence="8 13" id="KW-1133">Transmembrane helix</keyword>
<evidence type="ECO:0000256" key="9">
    <source>
        <dbReference type="ARBA" id="ARBA00023065"/>
    </source>
</evidence>
<keyword evidence="9" id="KW-0406">Ion transport</keyword>
<feature type="domain" description="Ion transport" evidence="14">
    <location>
        <begin position="31"/>
        <end position="237"/>
    </location>
</feature>
<dbReference type="Proteomes" id="UP000547614">
    <property type="component" value="Unassembled WGS sequence"/>
</dbReference>
<keyword evidence="10 13" id="KW-0472">Membrane</keyword>
<evidence type="ECO:0000259" key="14">
    <source>
        <dbReference type="Pfam" id="PF00520"/>
    </source>
</evidence>
<feature type="transmembrane region" description="Helical" evidence="13">
    <location>
        <begin position="216"/>
        <end position="238"/>
    </location>
</feature>
<dbReference type="GO" id="GO:0001508">
    <property type="term" value="P:action potential"/>
    <property type="evidence" value="ECO:0007669"/>
    <property type="project" value="TreeGrafter"/>
</dbReference>
<keyword evidence="7" id="KW-0630">Potassium</keyword>
<comment type="caution">
    <text evidence="15">The sequence shown here is derived from an EMBL/GenBank/DDBJ whole genome shotgun (WGS) entry which is preliminary data.</text>
</comment>
<name>A0A839VDK7_9GAMM</name>
<evidence type="ECO:0000256" key="7">
    <source>
        <dbReference type="ARBA" id="ARBA00022958"/>
    </source>
</evidence>
<dbReference type="PRINTS" id="PR00169">
    <property type="entry name" value="KCHANNEL"/>
</dbReference>
<keyword evidence="6" id="KW-0851">Voltage-gated channel</keyword>
<dbReference type="PANTHER" id="PTHR11537:SF254">
    <property type="entry name" value="POTASSIUM VOLTAGE-GATED CHANNEL PROTEIN SHAB"/>
    <property type="match status" value="1"/>
</dbReference>
<dbReference type="RefSeq" id="WP_183325533.1">
    <property type="nucleotide sequence ID" value="NZ_JACHXP010000008.1"/>
</dbReference>